<reference evidence="1" key="1">
    <citation type="submission" date="2021-05" db="EMBL/GenBank/DDBJ databases">
        <authorList>
            <person name="Scholz U."/>
            <person name="Mascher M."/>
            <person name="Fiebig A."/>
        </authorList>
    </citation>
    <scope>NUCLEOTIDE SEQUENCE [LARGE SCALE GENOMIC DNA]</scope>
</reference>
<organism evidence="1 2">
    <name type="scientific">Avena sativa</name>
    <name type="common">Oat</name>
    <dbReference type="NCBI Taxonomy" id="4498"/>
    <lineage>
        <taxon>Eukaryota</taxon>
        <taxon>Viridiplantae</taxon>
        <taxon>Streptophyta</taxon>
        <taxon>Embryophyta</taxon>
        <taxon>Tracheophyta</taxon>
        <taxon>Spermatophyta</taxon>
        <taxon>Magnoliopsida</taxon>
        <taxon>Liliopsida</taxon>
        <taxon>Poales</taxon>
        <taxon>Poaceae</taxon>
        <taxon>BOP clade</taxon>
        <taxon>Pooideae</taxon>
        <taxon>Poodae</taxon>
        <taxon>Poeae</taxon>
        <taxon>Poeae Chloroplast Group 1 (Aveneae type)</taxon>
        <taxon>Aveninae</taxon>
        <taxon>Avena</taxon>
    </lineage>
</organism>
<dbReference type="EnsemblPlants" id="AVESA.00010b.r2.4AG0645640.1">
    <property type="protein sequence ID" value="AVESA.00010b.r2.4AG0645640.1.CDS"/>
    <property type="gene ID" value="AVESA.00010b.r2.4AG0645640"/>
</dbReference>
<keyword evidence="2" id="KW-1185">Reference proteome</keyword>
<evidence type="ECO:0000313" key="1">
    <source>
        <dbReference type="EnsemblPlants" id="AVESA.00010b.r2.4AG0645640.1.CDS"/>
    </source>
</evidence>
<reference evidence="1" key="2">
    <citation type="submission" date="2025-09" db="UniProtKB">
        <authorList>
            <consortium name="EnsemblPlants"/>
        </authorList>
    </citation>
    <scope>IDENTIFICATION</scope>
</reference>
<sequence>MRRPDQCRSHHCIGHRHLSLAARRSNRSHMDHWLGRSIGYHTGKMRDPKAAAAPPATLPEDVLLEILARVPDVADLFRCAAACKRWRALVADRPFLRRRWPEDARHPSSLLGFFGQEWGREDAPAPPPDFIRAPRSVLRPGRPFLGSFVPGAAGLFDRAVPLASNRGLLLVRYVPRGGSAPCPAVDVDHLAVCNLLSGACDVLPPLHRGWFYNYSDTSGYAVLTGADCCCSTGHPPSPSAFFKVLVIGLNQDGMRYDLRTFSSGDPSWSLPTRCFNPIEHNIFGPIMQRGGVVRRGTVHWLLWDLVNFHALDVHVATGDVSLHMLPAPRPQDLLRCQYDKPRLSVAADGTTLSSLCLFRDDLTVEVWTWRDDDGDRGQWGRDRVVELRRPKQKRIEGPMCMCVGERSGTMLVRADGRCIYMADLETGALEEVTDQFCGIGGWKTAFPVEIDWPALFMHRLGGKSADLVRCFSRLGSLPEFQVG</sequence>
<dbReference type="Proteomes" id="UP001732700">
    <property type="component" value="Chromosome 4A"/>
</dbReference>
<evidence type="ECO:0000313" key="2">
    <source>
        <dbReference type="Proteomes" id="UP001732700"/>
    </source>
</evidence>
<protein>
    <submittedName>
        <fullName evidence="1">Uncharacterized protein</fullName>
    </submittedName>
</protein>
<accession>A0ACD5WNT4</accession>
<proteinExistence type="predicted"/>
<name>A0ACD5WNT4_AVESA</name>